<protein>
    <submittedName>
        <fullName evidence="3">SRP54</fullName>
        <ecNumber evidence="3">3.6.5.4</ecNumber>
    </submittedName>
</protein>
<gene>
    <name evidence="3" type="ORF">MCOR_39313</name>
</gene>
<proteinExistence type="predicted"/>
<sequence>MQRILILTFISAVFAESNISIYFDCSKLQFWEKEKVVCNASTPIFHCAWDLFSKQYEMKCLRKPILIRIGNRPTIQGGLHYGPCSEDRYQPFHIVSNRTVDCWYLKNNCMEEGQVLCDNRTGDLDRTCRCDYTKGYAFVQSPKNNFSCIPSEEDCSCYKKICRNGIHSLNPEYDCVDSYNTFGFTGTCLITDKSLVTTPKMNNVSSHLVVNHISVSDSGVDASATVFVLTFFAILLVLGILKFGTFCARRCKTIFSDSYSRVTIVSNTMQQVENHRQDDTYYNTSTVNIALETLRLFNTLIIVGLEGSGKSSLCLEIAKRYKDNRSTVLIISFSDMKNAIHLIRPNTSHTELYILDVNLKHGENEDLLKICKNYCKSPKLKFIITTTSNYGSDELFLDKFEVKQHLRLDPLCRKDKVGILEKYMSKTKINRCDNTYESNYEDPDVIENPEKPIKMYKRILDNIVDTNTFTGFPSACQKFFSNRSLLHLEHRYFNTPSESVISQINMLRNKTDSFEKIKYAVLVYIMMKERTILPNLQKEDKTLHLICKKIRLSYSDLEFFQLKDAAKDLERTFLKCSCNVYEFNHTTMLKAVWMSYIDADEDYCLLNCYWSYIEDYIRPCEWPFHEYDVCIRPVKNSLIIERLEMELLRGSSWSVSQYLLKCYPSCFEFINTFCQHYMKKETAKFDVYLNLCSAFSKVGTSFEVFKKCLVAKDMLFYCNMDPFGNCLLHYCVLQDYEGMLSDMPNNVIDIFCNVLNKKHYSPCHLEFYFGRKELIEKHINCIPRKYEYYSKLNKLYHVGERNFGRIIETKHLNVIGQMDLQSDVLHRAKFGTKQDFMSVKDMLLKIKNESMVMIRIKQLPPKVVDTQIANVLETFQCVIIKHYRERYRQKRRITNIETGDRIVICEPLKNHLPEKIQIGQFIVEMRLKEHNPKSIAEKKNAPREDKKMSEDFEIVYICV</sequence>
<keyword evidence="4" id="KW-1185">Reference proteome</keyword>
<evidence type="ECO:0000313" key="3">
    <source>
        <dbReference type="EMBL" id="CAC5405642.1"/>
    </source>
</evidence>
<feature type="domain" description="Novel STAND NTPase 3" evidence="2">
    <location>
        <begin position="281"/>
        <end position="424"/>
    </location>
</feature>
<organism evidence="3 4">
    <name type="scientific">Mytilus coruscus</name>
    <name type="common">Sea mussel</name>
    <dbReference type="NCBI Taxonomy" id="42192"/>
    <lineage>
        <taxon>Eukaryota</taxon>
        <taxon>Metazoa</taxon>
        <taxon>Spiralia</taxon>
        <taxon>Lophotrochozoa</taxon>
        <taxon>Mollusca</taxon>
        <taxon>Bivalvia</taxon>
        <taxon>Autobranchia</taxon>
        <taxon>Pteriomorphia</taxon>
        <taxon>Mytilida</taxon>
        <taxon>Mytiloidea</taxon>
        <taxon>Mytilidae</taxon>
        <taxon>Mytilinae</taxon>
        <taxon>Mytilus</taxon>
    </lineage>
</organism>
<dbReference type="EMBL" id="CACVKT020007119">
    <property type="protein sequence ID" value="CAC5405642.1"/>
    <property type="molecule type" value="Genomic_DNA"/>
</dbReference>
<keyword evidence="1" id="KW-0732">Signal</keyword>
<dbReference type="GO" id="GO:0016787">
    <property type="term" value="F:hydrolase activity"/>
    <property type="evidence" value="ECO:0007669"/>
    <property type="project" value="UniProtKB-KW"/>
</dbReference>
<dbReference type="Gene3D" id="3.40.50.300">
    <property type="entry name" value="P-loop containing nucleotide triphosphate hydrolases"/>
    <property type="match status" value="1"/>
</dbReference>
<dbReference type="OrthoDB" id="10273986at2759"/>
<name>A0A6J8DE17_MYTCO</name>
<dbReference type="SUPFAM" id="SSF52540">
    <property type="entry name" value="P-loop containing nucleoside triphosphate hydrolases"/>
    <property type="match status" value="1"/>
</dbReference>
<dbReference type="InterPro" id="IPR027417">
    <property type="entry name" value="P-loop_NTPase"/>
</dbReference>
<dbReference type="InterPro" id="IPR049050">
    <property type="entry name" value="nSTAND3"/>
</dbReference>
<accession>A0A6J8DE17</accession>
<feature type="signal peptide" evidence="1">
    <location>
        <begin position="1"/>
        <end position="15"/>
    </location>
</feature>
<dbReference type="Pfam" id="PF20720">
    <property type="entry name" value="nSTAND3"/>
    <property type="match status" value="1"/>
</dbReference>
<dbReference type="EC" id="3.6.5.4" evidence="3"/>
<evidence type="ECO:0000313" key="4">
    <source>
        <dbReference type="Proteomes" id="UP000507470"/>
    </source>
</evidence>
<keyword evidence="3" id="KW-0378">Hydrolase</keyword>
<evidence type="ECO:0000256" key="1">
    <source>
        <dbReference type="SAM" id="SignalP"/>
    </source>
</evidence>
<dbReference type="AlphaFoldDB" id="A0A6J8DE17"/>
<evidence type="ECO:0000259" key="2">
    <source>
        <dbReference type="Pfam" id="PF20720"/>
    </source>
</evidence>
<dbReference type="Proteomes" id="UP000507470">
    <property type="component" value="Unassembled WGS sequence"/>
</dbReference>
<feature type="chain" id="PRO_5026745138" evidence="1">
    <location>
        <begin position="16"/>
        <end position="959"/>
    </location>
</feature>
<reference evidence="3 4" key="1">
    <citation type="submission" date="2020-06" db="EMBL/GenBank/DDBJ databases">
        <authorList>
            <person name="Li R."/>
            <person name="Bekaert M."/>
        </authorList>
    </citation>
    <scope>NUCLEOTIDE SEQUENCE [LARGE SCALE GENOMIC DNA]</scope>
    <source>
        <strain evidence="4">wild</strain>
    </source>
</reference>